<dbReference type="Proteomes" id="UP001187471">
    <property type="component" value="Unassembled WGS sequence"/>
</dbReference>
<gene>
    <name evidence="2" type="ORF">RJ640_008243</name>
</gene>
<evidence type="ECO:0000259" key="1">
    <source>
        <dbReference type="Pfam" id="PF13976"/>
    </source>
</evidence>
<reference evidence="2" key="1">
    <citation type="submission" date="2022-12" db="EMBL/GenBank/DDBJ databases">
        <title>Draft genome assemblies for two species of Escallonia (Escalloniales).</title>
        <authorList>
            <person name="Chanderbali A."/>
            <person name="Dervinis C."/>
            <person name="Anghel I."/>
            <person name="Soltis D."/>
            <person name="Soltis P."/>
            <person name="Zapata F."/>
        </authorList>
    </citation>
    <scope>NUCLEOTIDE SEQUENCE</scope>
    <source>
        <strain evidence="2">UCBG92.1500</strain>
        <tissue evidence="2">Leaf</tissue>
    </source>
</reference>
<name>A0AA88Q8A9_9ASTE</name>
<dbReference type="Pfam" id="PF13976">
    <property type="entry name" value="gag_pre-integrs"/>
    <property type="match status" value="1"/>
</dbReference>
<evidence type="ECO:0000313" key="3">
    <source>
        <dbReference type="Proteomes" id="UP001187471"/>
    </source>
</evidence>
<accession>A0AA88Q8A9</accession>
<dbReference type="EMBL" id="JAVXUO010003219">
    <property type="protein sequence ID" value="KAK2965449.1"/>
    <property type="molecule type" value="Genomic_DNA"/>
</dbReference>
<sequence length="285" mass="31928">MYADEKEDMLERAHNALVLCLANNVLRKVSHETIAAGLWLKLESLYMTKSLTNRIVASSTVTGAAAVASSSDIDFDTTMLWHMHLGHMSERGMDVLSKQGLLGSKKTGKLDFCEHCVFRKQCRVNSIGLFIPPKENWEVRRLVDSGSGTWDVAKLSWAKWRLWKKEGARGECKHASEEEVCKRLVSLLFNHSYNGHAQPAAFSSALTDRAAFSSQFSSWINRTFDFDSDAFFFRHRTSDQRPAVAFGGSEWATPYLPVSYSGGTYCLIDPFGFGNKLLEVIADPL</sequence>
<comment type="caution">
    <text evidence="2">The sequence shown here is derived from an EMBL/GenBank/DDBJ whole genome shotgun (WGS) entry which is preliminary data.</text>
</comment>
<keyword evidence="3" id="KW-1185">Reference proteome</keyword>
<evidence type="ECO:0000313" key="2">
    <source>
        <dbReference type="EMBL" id="KAK2965449.1"/>
    </source>
</evidence>
<organism evidence="2 3">
    <name type="scientific">Escallonia rubra</name>
    <dbReference type="NCBI Taxonomy" id="112253"/>
    <lineage>
        <taxon>Eukaryota</taxon>
        <taxon>Viridiplantae</taxon>
        <taxon>Streptophyta</taxon>
        <taxon>Embryophyta</taxon>
        <taxon>Tracheophyta</taxon>
        <taxon>Spermatophyta</taxon>
        <taxon>Magnoliopsida</taxon>
        <taxon>eudicotyledons</taxon>
        <taxon>Gunneridae</taxon>
        <taxon>Pentapetalae</taxon>
        <taxon>asterids</taxon>
        <taxon>campanulids</taxon>
        <taxon>Escalloniales</taxon>
        <taxon>Escalloniaceae</taxon>
        <taxon>Escallonia</taxon>
    </lineage>
</organism>
<proteinExistence type="predicted"/>
<protein>
    <recommendedName>
        <fullName evidence="1">GAG-pre-integrase domain-containing protein</fullName>
    </recommendedName>
</protein>
<dbReference type="InterPro" id="IPR025724">
    <property type="entry name" value="GAG-pre-integrase_dom"/>
</dbReference>
<dbReference type="AlphaFoldDB" id="A0AA88Q8A9"/>
<feature type="domain" description="GAG-pre-integrase" evidence="1">
    <location>
        <begin position="59"/>
        <end position="121"/>
    </location>
</feature>